<feature type="non-terminal residue" evidence="1">
    <location>
        <position position="57"/>
    </location>
</feature>
<dbReference type="Proteomes" id="UP000681967">
    <property type="component" value="Unassembled WGS sequence"/>
</dbReference>
<reference evidence="1" key="1">
    <citation type="submission" date="2021-02" db="EMBL/GenBank/DDBJ databases">
        <authorList>
            <person name="Nowell W R."/>
        </authorList>
    </citation>
    <scope>NUCLEOTIDE SEQUENCE</scope>
</reference>
<name>A0A8S3AVT9_9BILA</name>
<comment type="caution">
    <text evidence="1">The sequence shown here is derived from an EMBL/GenBank/DDBJ whole genome shotgun (WGS) entry which is preliminary data.</text>
</comment>
<gene>
    <name evidence="1" type="ORF">BYL167_LOCUS46901</name>
</gene>
<evidence type="ECO:0000313" key="2">
    <source>
        <dbReference type="Proteomes" id="UP000681967"/>
    </source>
</evidence>
<organism evidence="1 2">
    <name type="scientific">Rotaria magnacalcarata</name>
    <dbReference type="NCBI Taxonomy" id="392030"/>
    <lineage>
        <taxon>Eukaryota</taxon>
        <taxon>Metazoa</taxon>
        <taxon>Spiralia</taxon>
        <taxon>Gnathifera</taxon>
        <taxon>Rotifera</taxon>
        <taxon>Eurotatoria</taxon>
        <taxon>Bdelloidea</taxon>
        <taxon>Philodinida</taxon>
        <taxon>Philodinidae</taxon>
        <taxon>Rotaria</taxon>
    </lineage>
</organism>
<protein>
    <submittedName>
        <fullName evidence="1">Uncharacterized protein</fullName>
    </submittedName>
</protein>
<accession>A0A8S3AVT9</accession>
<dbReference type="AlphaFoldDB" id="A0A8S3AVT9"/>
<dbReference type="EMBL" id="CAJOBH010133613">
    <property type="protein sequence ID" value="CAF4770710.1"/>
    <property type="molecule type" value="Genomic_DNA"/>
</dbReference>
<proteinExistence type="predicted"/>
<evidence type="ECO:0000313" key="1">
    <source>
        <dbReference type="EMBL" id="CAF4770710.1"/>
    </source>
</evidence>
<sequence>MTQTDVLYGKHSLMNNTFKHNERQRQESVLPSQDVEIMDLLSTTQQKSSIYHAQQAS</sequence>